<keyword evidence="2" id="KW-0479">Metal-binding</keyword>
<organism evidence="12 13">
    <name type="scientific">Merluccius polli</name>
    <name type="common">Benguela hake</name>
    <name type="synonym">Merluccius cadenati</name>
    <dbReference type="NCBI Taxonomy" id="89951"/>
    <lineage>
        <taxon>Eukaryota</taxon>
        <taxon>Metazoa</taxon>
        <taxon>Chordata</taxon>
        <taxon>Craniata</taxon>
        <taxon>Vertebrata</taxon>
        <taxon>Euteleostomi</taxon>
        <taxon>Actinopterygii</taxon>
        <taxon>Neopterygii</taxon>
        <taxon>Teleostei</taxon>
        <taxon>Neoteleostei</taxon>
        <taxon>Acanthomorphata</taxon>
        <taxon>Zeiogadaria</taxon>
        <taxon>Gadariae</taxon>
        <taxon>Gadiformes</taxon>
        <taxon>Gadoidei</taxon>
        <taxon>Merlucciidae</taxon>
        <taxon>Merluccius</taxon>
    </lineage>
</organism>
<dbReference type="GO" id="GO:0005634">
    <property type="term" value="C:nucleus"/>
    <property type="evidence" value="ECO:0007669"/>
    <property type="project" value="UniProtKB-SubCell"/>
</dbReference>
<evidence type="ECO:0000256" key="7">
    <source>
        <dbReference type="ARBA" id="ARBA00023163"/>
    </source>
</evidence>
<reference evidence="12" key="1">
    <citation type="journal article" date="2023" name="Front. Mar. Sci.">
        <title>A new Merluccius polli reference genome to investigate the effects of global change in West African waters.</title>
        <authorList>
            <person name="Mateo J.L."/>
            <person name="Blanco-Fernandez C."/>
            <person name="Garcia-Vazquez E."/>
            <person name="Machado-Schiaffino G."/>
        </authorList>
    </citation>
    <scope>NUCLEOTIDE SEQUENCE</scope>
    <source>
        <strain evidence="12">C29</strain>
        <tissue evidence="12">Fin</tissue>
    </source>
</reference>
<evidence type="ECO:0000259" key="11">
    <source>
        <dbReference type="PROSITE" id="PS50808"/>
    </source>
</evidence>
<dbReference type="InterPro" id="IPR008906">
    <property type="entry name" value="HATC_C_dom"/>
</dbReference>
<dbReference type="SMART" id="SM00614">
    <property type="entry name" value="ZnF_BED"/>
    <property type="match status" value="1"/>
</dbReference>
<dbReference type="InterPro" id="IPR036236">
    <property type="entry name" value="Znf_C2H2_sf"/>
</dbReference>
<dbReference type="PANTHER" id="PTHR46481:SF10">
    <property type="entry name" value="ZINC FINGER BED DOMAIN-CONTAINING PROTEIN 39"/>
    <property type="match status" value="1"/>
</dbReference>
<evidence type="ECO:0000256" key="8">
    <source>
        <dbReference type="ARBA" id="ARBA00023242"/>
    </source>
</evidence>
<dbReference type="PANTHER" id="PTHR46481">
    <property type="entry name" value="ZINC FINGER BED DOMAIN-CONTAINING PROTEIN 4"/>
    <property type="match status" value="1"/>
</dbReference>
<dbReference type="GO" id="GO:0046983">
    <property type="term" value="F:protein dimerization activity"/>
    <property type="evidence" value="ECO:0007669"/>
    <property type="project" value="InterPro"/>
</dbReference>
<dbReference type="Pfam" id="PF02892">
    <property type="entry name" value="zf-BED"/>
    <property type="match status" value="1"/>
</dbReference>
<evidence type="ECO:0000256" key="4">
    <source>
        <dbReference type="ARBA" id="ARBA00022833"/>
    </source>
</evidence>
<dbReference type="SUPFAM" id="SSF53098">
    <property type="entry name" value="Ribonuclease H-like"/>
    <property type="match status" value="1"/>
</dbReference>
<dbReference type="InterPro" id="IPR052035">
    <property type="entry name" value="ZnF_BED_domain_contain"/>
</dbReference>
<feature type="region of interest" description="Disordered" evidence="10">
    <location>
        <begin position="56"/>
        <end position="108"/>
    </location>
</feature>
<evidence type="ECO:0000256" key="9">
    <source>
        <dbReference type="PROSITE-ProRule" id="PRU00027"/>
    </source>
</evidence>
<dbReference type="SUPFAM" id="SSF57667">
    <property type="entry name" value="beta-beta-alpha zinc fingers"/>
    <property type="match status" value="1"/>
</dbReference>
<evidence type="ECO:0000313" key="12">
    <source>
        <dbReference type="EMBL" id="KAK0148308.1"/>
    </source>
</evidence>
<dbReference type="Gene3D" id="1.10.10.1070">
    <property type="entry name" value="Zinc finger, BED domain-containing"/>
    <property type="match status" value="1"/>
</dbReference>
<evidence type="ECO:0000256" key="3">
    <source>
        <dbReference type="ARBA" id="ARBA00022771"/>
    </source>
</evidence>
<evidence type="ECO:0000256" key="6">
    <source>
        <dbReference type="ARBA" id="ARBA00023125"/>
    </source>
</evidence>
<comment type="subcellular location">
    <subcellularLocation>
        <location evidence="1">Nucleus</location>
    </subcellularLocation>
</comment>
<dbReference type="InterPro" id="IPR012337">
    <property type="entry name" value="RNaseH-like_sf"/>
</dbReference>
<keyword evidence="6" id="KW-0238">DNA-binding</keyword>
<name>A0AA47P5G5_MERPO</name>
<dbReference type="InterPro" id="IPR003656">
    <property type="entry name" value="Znf_BED"/>
</dbReference>
<accession>A0AA47P5G5</accession>
<protein>
    <submittedName>
        <fullName evidence="12">Zinc finger BED domain-containing protein 1</fullName>
    </submittedName>
</protein>
<dbReference type="PROSITE" id="PS50808">
    <property type="entry name" value="ZF_BED"/>
    <property type="match status" value="1"/>
</dbReference>
<keyword evidence="4" id="KW-0862">Zinc</keyword>
<sequence length="615" mass="68800">MTGRNKSAVWNHFSQSGLSGICNICKANILFKGGSTANLQRHLKTRHLGVWLGEVRREEEAPPEAPSEAPLAESSQQQPSTSGDSRVRGQAMGQSRMTQFMSRPITPQRQKALDEQLAKMVVWDLQPFSFVEDRGFKAFTKALNPSYTLPGRKTVSKVLVPQLYASCHASVKERVGHAAAVCLTTDCWTSRTTHSYMSVTCHFVEEYDLVSCLLDCFQFSDRHTADNLSEHLLRITREWEIQEKVVACVTDGASNITLAIQKCRWKHLHCFAHTLNLIVRGGLKKLADTTDKVKHIVDHFHRSSLSAEKLRATLAQMGLPDLKVLQDCPTRWNSTFYMLKRFVKLRDAIITTLALMNAAVSTLTHEEWEAIEEACEVLQPYEEVTVEISGEGYVTASKIILLARGLQRLIASHVRTGRFKQPVVVSLLTALNAEMAKRFHRIEFNSLLSESSILDPRFKRKTFSDDQAANDAIQRLTNAAAQATISDPSQQEALVEQGAAGGQSTGESMIWGDFDAQVSGLVSHVNAGTEATLEIRSFLQEALIPRSSNPLTWWKSRSVIYPRLTRLMMERLCVVATSVPSERVFSKMGLIISERRSRLSPSKAQQVMFLNANLR</sequence>
<keyword evidence="13" id="KW-1185">Reference proteome</keyword>
<comment type="caution">
    <text evidence="12">The sequence shown here is derived from an EMBL/GenBank/DDBJ whole genome shotgun (WGS) entry which is preliminary data.</text>
</comment>
<evidence type="ECO:0000256" key="10">
    <source>
        <dbReference type="SAM" id="MobiDB-lite"/>
    </source>
</evidence>
<dbReference type="Pfam" id="PF05699">
    <property type="entry name" value="Dimer_Tnp_hAT"/>
    <property type="match status" value="1"/>
</dbReference>
<keyword evidence="3 9" id="KW-0863">Zinc-finger</keyword>
<dbReference type="SUPFAM" id="SSF140996">
    <property type="entry name" value="Hermes dimerisation domain"/>
    <property type="match status" value="1"/>
</dbReference>
<feature type="compositionally biased region" description="Polar residues" evidence="10">
    <location>
        <begin position="92"/>
        <end position="108"/>
    </location>
</feature>
<dbReference type="GO" id="GO:0008270">
    <property type="term" value="F:zinc ion binding"/>
    <property type="evidence" value="ECO:0007669"/>
    <property type="project" value="UniProtKB-KW"/>
</dbReference>
<evidence type="ECO:0000256" key="5">
    <source>
        <dbReference type="ARBA" id="ARBA00023015"/>
    </source>
</evidence>
<evidence type="ECO:0000313" key="13">
    <source>
        <dbReference type="Proteomes" id="UP001174136"/>
    </source>
</evidence>
<dbReference type="EMBL" id="JAOPHQ010002048">
    <property type="protein sequence ID" value="KAK0148308.1"/>
    <property type="molecule type" value="Genomic_DNA"/>
</dbReference>
<feature type="domain" description="BED-type" evidence="11">
    <location>
        <begin position="4"/>
        <end position="47"/>
    </location>
</feature>
<dbReference type="GO" id="GO:0003677">
    <property type="term" value="F:DNA binding"/>
    <property type="evidence" value="ECO:0007669"/>
    <property type="project" value="UniProtKB-KW"/>
</dbReference>
<feature type="compositionally biased region" description="Low complexity" evidence="10">
    <location>
        <begin position="66"/>
        <end position="75"/>
    </location>
</feature>
<keyword evidence="8" id="KW-0539">Nucleus</keyword>
<dbReference type="AlphaFoldDB" id="A0AA47P5G5"/>
<keyword evidence="7" id="KW-0804">Transcription</keyword>
<evidence type="ECO:0000256" key="1">
    <source>
        <dbReference type="ARBA" id="ARBA00004123"/>
    </source>
</evidence>
<dbReference type="Proteomes" id="UP001174136">
    <property type="component" value="Unassembled WGS sequence"/>
</dbReference>
<dbReference type="GO" id="GO:0009791">
    <property type="term" value="P:post-embryonic development"/>
    <property type="evidence" value="ECO:0007669"/>
    <property type="project" value="UniProtKB-ARBA"/>
</dbReference>
<gene>
    <name evidence="12" type="primary">ZBED1_21</name>
    <name evidence="12" type="ORF">N1851_011721</name>
</gene>
<proteinExistence type="predicted"/>
<keyword evidence="5" id="KW-0805">Transcription regulation</keyword>
<evidence type="ECO:0000256" key="2">
    <source>
        <dbReference type="ARBA" id="ARBA00022723"/>
    </source>
</evidence>